<dbReference type="AlphaFoldDB" id="A0AAV4HL40"/>
<dbReference type="InterPro" id="IPR016187">
    <property type="entry name" value="CTDL_fold"/>
</dbReference>
<feature type="domain" description="C-type lectin" evidence="1">
    <location>
        <begin position="23"/>
        <end position="146"/>
    </location>
</feature>
<dbReference type="InterPro" id="IPR001304">
    <property type="entry name" value="C-type_lectin-like"/>
</dbReference>
<dbReference type="CDD" id="cd00037">
    <property type="entry name" value="CLECT"/>
    <property type="match status" value="1"/>
</dbReference>
<dbReference type="SUPFAM" id="SSF56436">
    <property type="entry name" value="C-type lectin-like"/>
    <property type="match status" value="1"/>
</dbReference>
<dbReference type="PANTHER" id="PTHR22803">
    <property type="entry name" value="MANNOSE, PHOSPHOLIPASE, LECTIN RECEPTOR RELATED"/>
    <property type="match status" value="1"/>
</dbReference>
<name>A0AAV4HL40_9GAST</name>
<dbReference type="InterPro" id="IPR016186">
    <property type="entry name" value="C-type_lectin-like/link_sf"/>
</dbReference>
<dbReference type="Gene3D" id="3.10.100.10">
    <property type="entry name" value="Mannose-Binding Protein A, subunit A"/>
    <property type="match status" value="1"/>
</dbReference>
<dbReference type="PROSITE" id="PS50041">
    <property type="entry name" value="C_TYPE_LECTIN_2"/>
    <property type="match status" value="1"/>
</dbReference>
<dbReference type="Proteomes" id="UP000762676">
    <property type="component" value="Unassembled WGS sequence"/>
</dbReference>
<dbReference type="Pfam" id="PF00059">
    <property type="entry name" value="Lectin_C"/>
    <property type="match status" value="1"/>
</dbReference>
<gene>
    <name evidence="2" type="ORF">ElyMa_006361800</name>
</gene>
<keyword evidence="3" id="KW-1185">Reference proteome</keyword>
<evidence type="ECO:0000313" key="2">
    <source>
        <dbReference type="EMBL" id="GFR98933.1"/>
    </source>
</evidence>
<dbReference type="SMART" id="SM00034">
    <property type="entry name" value="CLECT"/>
    <property type="match status" value="1"/>
</dbReference>
<evidence type="ECO:0000259" key="1">
    <source>
        <dbReference type="PROSITE" id="PS50041"/>
    </source>
</evidence>
<comment type="caution">
    <text evidence="2">The sequence shown here is derived from an EMBL/GenBank/DDBJ whole genome shotgun (WGS) entry which is preliminary data.</text>
</comment>
<protein>
    <submittedName>
        <fullName evidence="2">C-type lectin 8</fullName>
    </submittedName>
</protein>
<reference evidence="2 3" key="1">
    <citation type="journal article" date="2021" name="Elife">
        <title>Chloroplast acquisition without the gene transfer in kleptoplastic sea slugs, Plakobranchus ocellatus.</title>
        <authorList>
            <person name="Maeda T."/>
            <person name="Takahashi S."/>
            <person name="Yoshida T."/>
            <person name="Shimamura S."/>
            <person name="Takaki Y."/>
            <person name="Nagai Y."/>
            <person name="Toyoda A."/>
            <person name="Suzuki Y."/>
            <person name="Arimoto A."/>
            <person name="Ishii H."/>
            <person name="Satoh N."/>
            <person name="Nishiyama T."/>
            <person name="Hasebe M."/>
            <person name="Maruyama T."/>
            <person name="Minagawa J."/>
            <person name="Obokata J."/>
            <person name="Shigenobu S."/>
        </authorList>
    </citation>
    <scope>NUCLEOTIDE SEQUENCE [LARGE SCALE GENOMIC DNA]</scope>
</reference>
<dbReference type="InterPro" id="IPR050111">
    <property type="entry name" value="C-type_lectin/snaclec_domain"/>
</dbReference>
<organism evidence="2 3">
    <name type="scientific">Elysia marginata</name>
    <dbReference type="NCBI Taxonomy" id="1093978"/>
    <lineage>
        <taxon>Eukaryota</taxon>
        <taxon>Metazoa</taxon>
        <taxon>Spiralia</taxon>
        <taxon>Lophotrochozoa</taxon>
        <taxon>Mollusca</taxon>
        <taxon>Gastropoda</taxon>
        <taxon>Heterobranchia</taxon>
        <taxon>Euthyneura</taxon>
        <taxon>Panpulmonata</taxon>
        <taxon>Sacoglossa</taxon>
        <taxon>Placobranchoidea</taxon>
        <taxon>Plakobranchidae</taxon>
        <taxon>Elysia</taxon>
    </lineage>
</organism>
<dbReference type="EMBL" id="BMAT01012774">
    <property type="protein sequence ID" value="GFR98933.1"/>
    <property type="molecule type" value="Genomic_DNA"/>
</dbReference>
<proteinExistence type="predicted"/>
<evidence type="ECO:0000313" key="3">
    <source>
        <dbReference type="Proteomes" id="UP000762676"/>
    </source>
</evidence>
<accession>A0AAV4HL40</accession>
<sequence length="156" mass="17444">MNKELTRLLPEHPSTCPFGYKQLDDHCFLLMTETMTFFDATVACDVVDGKLVQVTSSDDLTRVEKFLSSVGASVTTNIWLGATDLQVEGTWKYLSHGSEDAMSTGSHWAPSYPRQDKTSNCATLNQAQSWQWTDSPCSYHEQVLCEVTLRLDKLVG</sequence>